<reference evidence="1 2" key="1">
    <citation type="journal article" date="2021" name="ISME Commun">
        <title>Automated analysis of genomic sequences facilitates high-throughput and comprehensive description of bacteria.</title>
        <authorList>
            <person name="Hitch T.C.A."/>
        </authorList>
    </citation>
    <scope>NUCLEOTIDE SEQUENCE [LARGE SCALE GENOMIC DNA]</scope>
    <source>
        <strain evidence="1 2">Sanger_03</strain>
    </source>
</reference>
<evidence type="ECO:0000313" key="1">
    <source>
        <dbReference type="EMBL" id="MCU6685682.1"/>
    </source>
</evidence>
<dbReference type="RefSeq" id="WP_158368329.1">
    <property type="nucleotide sequence ID" value="NZ_JAOQJU010000002.1"/>
</dbReference>
<evidence type="ECO:0008006" key="3">
    <source>
        <dbReference type="Google" id="ProtNLM"/>
    </source>
</evidence>
<dbReference type="SUPFAM" id="SSF88659">
    <property type="entry name" value="Sigma3 and sigma4 domains of RNA polymerase sigma factors"/>
    <property type="match status" value="1"/>
</dbReference>
<dbReference type="InterPro" id="IPR013324">
    <property type="entry name" value="RNA_pol_sigma_r3/r4-like"/>
</dbReference>
<accession>A0ABT2RJU0</accession>
<gene>
    <name evidence="1" type="ORF">OCV99_03760</name>
</gene>
<comment type="caution">
    <text evidence="1">The sequence shown here is derived from an EMBL/GenBank/DDBJ whole genome shotgun (WGS) entry which is preliminary data.</text>
</comment>
<name>A0ABT2RJU0_9FIRM</name>
<dbReference type="Proteomes" id="UP001652431">
    <property type="component" value="Unassembled WGS sequence"/>
</dbReference>
<proteinExistence type="predicted"/>
<protein>
    <recommendedName>
        <fullName evidence="3">Sigma-70 family RNA polymerase sigma factor</fullName>
    </recommendedName>
</protein>
<organism evidence="1 2">
    <name type="scientific">Dorea acetigenes</name>
    <dbReference type="NCBI Taxonomy" id="2981787"/>
    <lineage>
        <taxon>Bacteria</taxon>
        <taxon>Bacillati</taxon>
        <taxon>Bacillota</taxon>
        <taxon>Clostridia</taxon>
        <taxon>Lachnospirales</taxon>
        <taxon>Lachnospiraceae</taxon>
        <taxon>Dorea</taxon>
    </lineage>
</organism>
<keyword evidence="2" id="KW-1185">Reference proteome</keyword>
<evidence type="ECO:0000313" key="2">
    <source>
        <dbReference type="Proteomes" id="UP001652431"/>
    </source>
</evidence>
<sequence length="167" mass="19410">MADNKEILDERALLKKYLGQYYSARNKKKQLESRLQTFRQDMIGTKGMQYSPVPHSQTNSVGDGPASMVIRAMEIEEQIESQKEQMAATMLNVMKLMDFLPVDSTERLILEYRHIDCLSWKQVCKAMHMTRTPCNEHYNAGIDKLLEYKKVKKILEEFEAEQNPSTT</sequence>
<dbReference type="EMBL" id="JAOQJU010000002">
    <property type="protein sequence ID" value="MCU6685682.1"/>
    <property type="molecule type" value="Genomic_DNA"/>
</dbReference>